<sequence>MIGNKRSPFAHQYNDIKRRILDTDRQEKNRSISQYISNVNSYFYLIGTDLALESLQDLELHLDFGSWYIERSEDTPNILRIIHLLEHIPVLLHFYIPENNTDTVLKPDEKYISKIHRLHQILLKFSIRILKVKKDDTLKVPLSLLAFEIIQDIQIEYLAEGLEPLFIPLINELEDRYITTLIIIMDHYYIGLEKKIPQEIKLLLEHKLENTNEGILAIDILVMFQNIGINTQEESLSLMNQWQKAKDEREHFKWDHHDFDDGYDDIPGYNIESETYDLYAYLESFKNKHFVIEVLLAHLFFHNGIDKELLIELCNQHNLSLISILNQRFTDMSCFNHVESVLESSDIENKKEIILNYLYIDKTIGKALMNAKK</sequence>
<protein>
    <submittedName>
        <fullName evidence="1">Uncharacterized protein</fullName>
    </submittedName>
</protein>
<evidence type="ECO:0000313" key="1">
    <source>
        <dbReference type="EMBL" id="QZE13416.1"/>
    </source>
</evidence>
<dbReference type="Proteomes" id="UP000826212">
    <property type="component" value="Chromosome"/>
</dbReference>
<proteinExistence type="predicted"/>
<evidence type="ECO:0000313" key="2">
    <source>
        <dbReference type="Proteomes" id="UP000826212"/>
    </source>
</evidence>
<dbReference type="EMBL" id="CP081303">
    <property type="protein sequence ID" value="QZE13416.1"/>
    <property type="molecule type" value="Genomic_DNA"/>
</dbReference>
<keyword evidence="2" id="KW-1185">Reference proteome</keyword>
<accession>A0AC61ND66</accession>
<gene>
    <name evidence="1" type="ORF">K4L44_12580</name>
</gene>
<reference evidence="1" key="1">
    <citation type="submission" date="2021-08" db="EMBL/GenBank/DDBJ databases">
        <title>Novel anaerobic bacterium isolated from sea squirt in East Sea, Republic of Korea.</title>
        <authorList>
            <person name="Nguyen T.H."/>
            <person name="Li Z."/>
            <person name="Lee Y.-J."/>
            <person name="Ko J."/>
            <person name="Kim S.-G."/>
        </authorList>
    </citation>
    <scope>NUCLEOTIDE SEQUENCE</scope>
    <source>
        <strain evidence="1">KCTC 25031</strain>
    </source>
</reference>
<organism evidence="1 2">
    <name type="scientific">Halosquirtibacter laminarini</name>
    <dbReference type="NCBI Taxonomy" id="3374600"/>
    <lineage>
        <taxon>Bacteria</taxon>
        <taxon>Pseudomonadati</taxon>
        <taxon>Bacteroidota</taxon>
        <taxon>Bacteroidia</taxon>
        <taxon>Marinilabiliales</taxon>
        <taxon>Prolixibacteraceae</taxon>
        <taxon>Halosquirtibacter</taxon>
    </lineage>
</organism>
<name>A0AC61ND66_9BACT</name>